<feature type="non-terminal residue" evidence="1">
    <location>
        <position position="1"/>
    </location>
</feature>
<evidence type="ECO:0000313" key="2">
    <source>
        <dbReference type="Proteomes" id="UP000676336"/>
    </source>
</evidence>
<dbReference type="EMBL" id="CAJOBI010316526">
    <property type="protein sequence ID" value="CAF5177881.1"/>
    <property type="molecule type" value="Genomic_DNA"/>
</dbReference>
<dbReference type="AlphaFoldDB" id="A0A8S3H4X4"/>
<proteinExistence type="predicted"/>
<name>A0A8S3H4X4_9BILA</name>
<gene>
    <name evidence="1" type="ORF">SMN809_LOCUS68005</name>
</gene>
<comment type="caution">
    <text evidence="1">The sequence shown here is derived from an EMBL/GenBank/DDBJ whole genome shotgun (WGS) entry which is preliminary data.</text>
</comment>
<accession>A0A8S3H4X4</accession>
<organism evidence="1 2">
    <name type="scientific">Rotaria magnacalcarata</name>
    <dbReference type="NCBI Taxonomy" id="392030"/>
    <lineage>
        <taxon>Eukaryota</taxon>
        <taxon>Metazoa</taxon>
        <taxon>Spiralia</taxon>
        <taxon>Gnathifera</taxon>
        <taxon>Rotifera</taxon>
        <taxon>Eurotatoria</taxon>
        <taxon>Bdelloidea</taxon>
        <taxon>Philodinida</taxon>
        <taxon>Philodinidae</taxon>
        <taxon>Rotaria</taxon>
    </lineage>
</organism>
<reference evidence="1" key="1">
    <citation type="submission" date="2021-02" db="EMBL/GenBank/DDBJ databases">
        <authorList>
            <person name="Nowell W R."/>
        </authorList>
    </citation>
    <scope>NUCLEOTIDE SEQUENCE</scope>
</reference>
<protein>
    <submittedName>
        <fullName evidence="1">Uncharacterized protein</fullName>
    </submittedName>
</protein>
<evidence type="ECO:0000313" key="1">
    <source>
        <dbReference type="EMBL" id="CAF5177881.1"/>
    </source>
</evidence>
<dbReference type="Proteomes" id="UP000676336">
    <property type="component" value="Unassembled WGS sequence"/>
</dbReference>
<sequence length="62" mass="6622">TVESHSTASMSSSNISASEIDAINEMLATFVTICSYLMINLGLTDHTLSTIVFTSRVSVLLP</sequence>